<proteinExistence type="predicted"/>
<dbReference type="AlphaFoldDB" id="A0A016RWX9"/>
<name>A0A016RWX9_9BILA</name>
<dbReference type="STRING" id="53326.A0A016RWX9"/>
<protein>
    <submittedName>
        <fullName evidence="1">Uncharacterized protein</fullName>
    </submittedName>
</protein>
<evidence type="ECO:0000313" key="1">
    <source>
        <dbReference type="EMBL" id="EYB82567.1"/>
    </source>
</evidence>
<evidence type="ECO:0000313" key="2">
    <source>
        <dbReference type="Proteomes" id="UP000024635"/>
    </source>
</evidence>
<organism evidence="1 2">
    <name type="scientific">Ancylostoma ceylanicum</name>
    <dbReference type="NCBI Taxonomy" id="53326"/>
    <lineage>
        <taxon>Eukaryota</taxon>
        <taxon>Metazoa</taxon>
        <taxon>Ecdysozoa</taxon>
        <taxon>Nematoda</taxon>
        <taxon>Chromadorea</taxon>
        <taxon>Rhabditida</taxon>
        <taxon>Rhabditina</taxon>
        <taxon>Rhabditomorpha</taxon>
        <taxon>Strongyloidea</taxon>
        <taxon>Ancylostomatidae</taxon>
        <taxon>Ancylostomatinae</taxon>
        <taxon>Ancylostoma</taxon>
    </lineage>
</organism>
<dbReference type="EMBL" id="JARK01001693">
    <property type="protein sequence ID" value="EYB82567.1"/>
    <property type="molecule type" value="Genomic_DNA"/>
</dbReference>
<keyword evidence="2" id="KW-1185">Reference proteome</keyword>
<accession>A0A016RWX9</accession>
<comment type="caution">
    <text evidence="1">The sequence shown here is derived from an EMBL/GenBank/DDBJ whole genome shotgun (WGS) entry which is preliminary data.</text>
</comment>
<sequence length="125" mass="13768">MEPMDVDVAVPSFSSVKLLGLEKLLGHDDVNSIAAADFSTDFARCVTVLCEELKTLYNLQEAVPQLSDAADNLGFLLELSSFLAEIVSFRRLAPSSDLNTIHYSNYNNSCVHENDNDKPVTMQRG</sequence>
<gene>
    <name evidence="1" type="primary">Acey_s0357.g3393</name>
    <name evidence="1" type="ORF">Y032_0357g3393</name>
</gene>
<reference evidence="2" key="1">
    <citation type="journal article" date="2015" name="Nat. Genet.">
        <title>The genome and transcriptome of the zoonotic hookworm Ancylostoma ceylanicum identify infection-specific gene families.</title>
        <authorList>
            <person name="Schwarz E.M."/>
            <person name="Hu Y."/>
            <person name="Antoshechkin I."/>
            <person name="Miller M.M."/>
            <person name="Sternberg P.W."/>
            <person name="Aroian R.V."/>
        </authorList>
    </citation>
    <scope>NUCLEOTIDE SEQUENCE</scope>
    <source>
        <strain evidence="2">HY135</strain>
    </source>
</reference>
<dbReference type="Proteomes" id="UP000024635">
    <property type="component" value="Unassembled WGS sequence"/>
</dbReference>